<sequence length="108" mass="12943">MEAAGMARRSKHEYLRVMWQRYQRAGRRERSALLDEVTRVCRYHRKYAIGLLSRAAPPRPPVRRVIRRRPTYGEPVKGHPNFPSYGHRKLPTLVTWSWRLLRRAPNRL</sequence>
<proteinExistence type="predicted"/>
<organism evidence="1 2">
    <name type="scientific">Nitrospira tepida</name>
    <dbReference type="NCBI Taxonomy" id="2973512"/>
    <lineage>
        <taxon>Bacteria</taxon>
        <taxon>Pseudomonadati</taxon>
        <taxon>Nitrospirota</taxon>
        <taxon>Nitrospiria</taxon>
        <taxon>Nitrospirales</taxon>
        <taxon>Nitrospiraceae</taxon>
        <taxon>Nitrospira</taxon>
    </lineage>
</organism>
<evidence type="ECO:0000313" key="1">
    <source>
        <dbReference type="EMBL" id="CAI4034058.1"/>
    </source>
</evidence>
<name>A0AA86N3A8_9BACT</name>
<protein>
    <submittedName>
        <fullName evidence="1">Uncharacterized protein</fullName>
    </submittedName>
</protein>
<reference evidence="1" key="1">
    <citation type="submission" date="2022-10" db="EMBL/GenBank/DDBJ databases">
        <authorList>
            <person name="Koch H."/>
        </authorList>
    </citation>
    <scope>NUCLEOTIDE SEQUENCE</scope>
    <source>
        <strain evidence="1">DNF</strain>
    </source>
</reference>
<dbReference type="AlphaFoldDB" id="A0AA86N3A8"/>
<dbReference type="KEGG" id="nti:DNFV4_04502"/>
<keyword evidence="2" id="KW-1185">Reference proteome</keyword>
<evidence type="ECO:0000313" key="2">
    <source>
        <dbReference type="Proteomes" id="UP001179121"/>
    </source>
</evidence>
<dbReference type="Proteomes" id="UP001179121">
    <property type="component" value="Chromosome"/>
</dbReference>
<accession>A0AA86N3A8</accession>
<gene>
    <name evidence="1" type="ORF">DNFV4_04502</name>
</gene>
<dbReference type="EMBL" id="OX365700">
    <property type="protein sequence ID" value="CAI4034058.1"/>
    <property type="molecule type" value="Genomic_DNA"/>
</dbReference>